<evidence type="ECO:0000256" key="12">
    <source>
        <dbReference type="SAM" id="MobiDB-lite"/>
    </source>
</evidence>
<protein>
    <recommendedName>
        <fullName evidence="11">Transport permease protein</fullName>
    </recommendedName>
</protein>
<keyword evidence="10 11" id="KW-0472">Membrane</keyword>
<dbReference type="GO" id="GO:0043190">
    <property type="term" value="C:ATP-binding cassette (ABC) transporter complex"/>
    <property type="evidence" value="ECO:0007669"/>
    <property type="project" value="InterPro"/>
</dbReference>
<dbReference type="PRINTS" id="PR00164">
    <property type="entry name" value="ABC2TRNSPORT"/>
</dbReference>
<evidence type="ECO:0000256" key="5">
    <source>
        <dbReference type="ARBA" id="ARBA00022597"/>
    </source>
</evidence>
<keyword evidence="15" id="KW-1185">Reference proteome</keyword>
<evidence type="ECO:0000256" key="11">
    <source>
        <dbReference type="RuleBase" id="RU361157"/>
    </source>
</evidence>
<evidence type="ECO:0000313" key="14">
    <source>
        <dbReference type="EMBL" id="SNT71849.1"/>
    </source>
</evidence>
<dbReference type="PANTHER" id="PTHR30413">
    <property type="entry name" value="INNER MEMBRANE TRANSPORT PERMEASE"/>
    <property type="match status" value="1"/>
</dbReference>
<evidence type="ECO:0000256" key="8">
    <source>
        <dbReference type="ARBA" id="ARBA00022989"/>
    </source>
</evidence>
<dbReference type="InterPro" id="IPR000412">
    <property type="entry name" value="ABC_2_transport"/>
</dbReference>
<dbReference type="EMBL" id="FZQB01000002">
    <property type="protein sequence ID" value="SNT71849.1"/>
    <property type="molecule type" value="Genomic_DNA"/>
</dbReference>
<evidence type="ECO:0000256" key="2">
    <source>
        <dbReference type="ARBA" id="ARBA00007783"/>
    </source>
</evidence>
<dbReference type="GO" id="GO:0015774">
    <property type="term" value="P:polysaccharide transport"/>
    <property type="evidence" value="ECO:0007669"/>
    <property type="project" value="UniProtKB-KW"/>
</dbReference>
<evidence type="ECO:0000313" key="15">
    <source>
        <dbReference type="Proteomes" id="UP000198307"/>
    </source>
</evidence>
<evidence type="ECO:0000256" key="1">
    <source>
        <dbReference type="ARBA" id="ARBA00004651"/>
    </source>
</evidence>
<dbReference type="PANTHER" id="PTHR30413:SF10">
    <property type="entry name" value="CAPSULE POLYSACCHARIDE EXPORT INNER-MEMBRANE PROTEIN CTRC"/>
    <property type="match status" value="1"/>
</dbReference>
<keyword evidence="3 11" id="KW-0813">Transport</keyword>
<name>A0A239PNG2_9RHOB</name>
<feature type="transmembrane region" description="Helical" evidence="11">
    <location>
        <begin position="165"/>
        <end position="190"/>
    </location>
</feature>
<accession>A0A239PNG2</accession>
<keyword evidence="4 11" id="KW-1003">Cell membrane</keyword>
<feature type="compositionally biased region" description="Polar residues" evidence="12">
    <location>
        <begin position="1"/>
        <end position="15"/>
    </location>
</feature>
<evidence type="ECO:0000256" key="9">
    <source>
        <dbReference type="ARBA" id="ARBA00023047"/>
    </source>
</evidence>
<keyword evidence="6 11" id="KW-0812">Transmembrane</keyword>
<evidence type="ECO:0000256" key="7">
    <source>
        <dbReference type="ARBA" id="ARBA00022903"/>
    </source>
</evidence>
<dbReference type="GO" id="GO:0015920">
    <property type="term" value="P:lipopolysaccharide transport"/>
    <property type="evidence" value="ECO:0007669"/>
    <property type="project" value="TreeGrafter"/>
</dbReference>
<dbReference type="GO" id="GO:0140359">
    <property type="term" value="F:ABC-type transporter activity"/>
    <property type="evidence" value="ECO:0007669"/>
    <property type="project" value="InterPro"/>
</dbReference>
<organism evidence="14 15">
    <name type="scientific">Paracoccus seriniphilus</name>
    <dbReference type="NCBI Taxonomy" id="184748"/>
    <lineage>
        <taxon>Bacteria</taxon>
        <taxon>Pseudomonadati</taxon>
        <taxon>Pseudomonadota</taxon>
        <taxon>Alphaproteobacteria</taxon>
        <taxon>Rhodobacterales</taxon>
        <taxon>Paracoccaceae</taxon>
        <taxon>Paracoccus</taxon>
    </lineage>
</organism>
<feature type="transmembrane region" description="Helical" evidence="11">
    <location>
        <begin position="87"/>
        <end position="108"/>
    </location>
</feature>
<keyword evidence="9" id="KW-0625">Polysaccharide transport</keyword>
<dbReference type="InterPro" id="IPR047817">
    <property type="entry name" value="ABC2_TM_bact-type"/>
</dbReference>
<evidence type="ECO:0000256" key="10">
    <source>
        <dbReference type="ARBA" id="ARBA00023136"/>
    </source>
</evidence>
<keyword evidence="5" id="KW-0762">Sugar transport</keyword>
<keyword evidence="7" id="KW-0972">Capsule biogenesis/degradation</keyword>
<evidence type="ECO:0000259" key="13">
    <source>
        <dbReference type="PROSITE" id="PS51012"/>
    </source>
</evidence>
<feature type="transmembrane region" description="Helical" evidence="11">
    <location>
        <begin position="250"/>
        <end position="271"/>
    </location>
</feature>
<dbReference type="Proteomes" id="UP000198307">
    <property type="component" value="Unassembled WGS sequence"/>
</dbReference>
<feature type="transmembrane region" description="Helical" evidence="11">
    <location>
        <begin position="54"/>
        <end position="75"/>
    </location>
</feature>
<keyword evidence="8 11" id="KW-1133">Transmembrane helix</keyword>
<feature type="domain" description="ABC transmembrane type-2" evidence="13">
    <location>
        <begin position="53"/>
        <end position="274"/>
    </location>
</feature>
<dbReference type="AlphaFoldDB" id="A0A239PNG2"/>
<dbReference type="Pfam" id="PF01061">
    <property type="entry name" value="ABC2_membrane"/>
    <property type="match status" value="1"/>
</dbReference>
<sequence>MSQITFPSLSRSARNQGEPRLRPVHKQRRFASLRSIGALVLREMATSYGRSPGGYFWAVAEPVGGIVLLTLIFSLGFRTPSLGTNFAIFYATGILPFLAFNSIANRVANSIKQSKALLAYPAVTFMDAILAKAIFNIVTQLLVAYIIFTFIIFTQDTRTDPQILGIAFAFLMSFTLAIGVGCLNCFLFNAFPWWQQVWSIITRPLFLMSCIFFVFDDLPNVVKPYLWFNPLIHVVGQMRRSFYPSYHGDYVSPLYVFAVALIPMVIGIALLQRYHRDLLNS</sequence>
<feature type="region of interest" description="Disordered" evidence="12">
    <location>
        <begin position="1"/>
        <end position="21"/>
    </location>
</feature>
<dbReference type="InterPro" id="IPR013525">
    <property type="entry name" value="ABC2_TM"/>
</dbReference>
<dbReference type="OrthoDB" id="8479094at2"/>
<evidence type="ECO:0000256" key="3">
    <source>
        <dbReference type="ARBA" id="ARBA00022448"/>
    </source>
</evidence>
<reference evidence="14 15" key="1">
    <citation type="submission" date="2017-07" db="EMBL/GenBank/DDBJ databases">
        <authorList>
            <person name="Sun Z.S."/>
            <person name="Albrecht U."/>
            <person name="Echele G."/>
            <person name="Lee C.C."/>
        </authorList>
    </citation>
    <scope>NUCLEOTIDE SEQUENCE [LARGE SCALE GENOMIC DNA]</scope>
    <source>
        <strain evidence="14 15">DSM 14827</strain>
    </source>
</reference>
<comment type="similarity">
    <text evidence="2 11">Belongs to the ABC-2 integral membrane protein family.</text>
</comment>
<gene>
    <name evidence="14" type="ORF">SAMN05444959_102367</name>
</gene>
<evidence type="ECO:0000256" key="4">
    <source>
        <dbReference type="ARBA" id="ARBA00022475"/>
    </source>
</evidence>
<comment type="subcellular location">
    <subcellularLocation>
        <location evidence="11">Cell inner membrane</location>
        <topology evidence="11">Multi-pass membrane protein</topology>
    </subcellularLocation>
    <subcellularLocation>
        <location evidence="1">Cell membrane</location>
        <topology evidence="1">Multi-pass membrane protein</topology>
    </subcellularLocation>
</comment>
<feature type="transmembrane region" description="Helical" evidence="11">
    <location>
        <begin position="197"/>
        <end position="215"/>
    </location>
</feature>
<proteinExistence type="inferred from homology"/>
<evidence type="ECO:0000256" key="6">
    <source>
        <dbReference type="ARBA" id="ARBA00022692"/>
    </source>
</evidence>
<feature type="transmembrane region" description="Helical" evidence="11">
    <location>
        <begin position="129"/>
        <end position="153"/>
    </location>
</feature>
<dbReference type="PROSITE" id="PS51012">
    <property type="entry name" value="ABC_TM2"/>
    <property type="match status" value="1"/>
</dbReference>